<comment type="caution">
    <text evidence="3">The sequence shown here is derived from an EMBL/GenBank/DDBJ whole genome shotgun (WGS) entry which is preliminary data.</text>
</comment>
<name>A0A1R1DYW0_9BACL</name>
<dbReference type="SUPFAM" id="SSF53067">
    <property type="entry name" value="Actin-like ATPase domain"/>
    <property type="match status" value="2"/>
</dbReference>
<reference evidence="3 4" key="1">
    <citation type="submission" date="2016-11" db="EMBL/GenBank/DDBJ databases">
        <title>Paenibacillus species isolates.</title>
        <authorList>
            <person name="Beno S.M."/>
        </authorList>
    </citation>
    <scope>NUCLEOTIDE SEQUENCE [LARGE SCALE GENOMIC DNA]</scope>
    <source>
        <strain evidence="3 4">FSL R5-0378</strain>
    </source>
</reference>
<feature type="domain" description="Actin-like protein N-terminal" evidence="1">
    <location>
        <begin position="6"/>
        <end position="190"/>
    </location>
</feature>
<dbReference type="InterPro" id="IPR043129">
    <property type="entry name" value="ATPase_NBD"/>
</dbReference>
<dbReference type="STRING" id="297318.BK138_34415"/>
<evidence type="ECO:0000313" key="3">
    <source>
        <dbReference type="EMBL" id="OMF44739.1"/>
    </source>
</evidence>
<feature type="domain" description="Alp7A-like C-terminal" evidence="2">
    <location>
        <begin position="214"/>
        <end position="347"/>
    </location>
</feature>
<organism evidence="3 4">
    <name type="scientific">Paenibacillus rhizosphaerae</name>
    <dbReference type="NCBI Taxonomy" id="297318"/>
    <lineage>
        <taxon>Bacteria</taxon>
        <taxon>Bacillati</taxon>
        <taxon>Bacillota</taxon>
        <taxon>Bacilli</taxon>
        <taxon>Bacillales</taxon>
        <taxon>Paenibacillaceae</taxon>
        <taxon>Paenibacillus</taxon>
    </lineage>
</organism>
<dbReference type="RefSeq" id="WP_076176900.1">
    <property type="nucleotide sequence ID" value="NZ_MRTP01000025.1"/>
</dbReference>
<protein>
    <submittedName>
        <fullName evidence="3">Uncharacterized protein</fullName>
    </submittedName>
</protein>
<evidence type="ECO:0000259" key="2">
    <source>
        <dbReference type="Pfam" id="PF22128"/>
    </source>
</evidence>
<keyword evidence="4" id="KW-1185">Reference proteome</keyword>
<gene>
    <name evidence="3" type="ORF">BK138_34415</name>
</gene>
<dbReference type="Proteomes" id="UP000187172">
    <property type="component" value="Unassembled WGS sequence"/>
</dbReference>
<dbReference type="Gene3D" id="3.30.420.40">
    <property type="match status" value="2"/>
</dbReference>
<dbReference type="Pfam" id="PF22128">
    <property type="entry name" value="Alp7A_like_C"/>
    <property type="match status" value="1"/>
</dbReference>
<proteinExistence type="predicted"/>
<accession>A0A1R1DYW0</accession>
<dbReference type="AlphaFoldDB" id="A0A1R1DYW0"/>
<evidence type="ECO:0000259" key="1">
    <source>
        <dbReference type="Pfam" id="PF17989"/>
    </source>
</evidence>
<dbReference type="InterPro" id="IPR054368">
    <property type="entry name" value="Alp7A-like_C"/>
</dbReference>
<dbReference type="EMBL" id="MRTP01000025">
    <property type="protein sequence ID" value="OMF44739.1"/>
    <property type="molecule type" value="Genomic_DNA"/>
</dbReference>
<sequence>MIIFSLDIGNKQVKLVSEKTLQIKEAATKKKGSTKTTEELIGAKVLPSHFLDYDDLGDQRTAIGSGLPLHIDKFTSSLDRDFSYAWGTDLHLVHAEDKFISTIGFEDRYKKHEFKLLTDFALAELARDYEEAKNGILEVAVSTGVPTDDFNGTAVEDITQALLGDHNIVVNEESLNIRVKEVHVNPQPVGTAYNEVLDFDGYVIEEQSSLLEEQVVVVDIGGGTLLIDTLKNMNLSNPRSQKPTGVYELYDQIVNRSTEAGIKGITNFDVEQILREGNPKEGYYFKPNKNESFSISEFVDKSLMKFTREVLNTINTTLKGSLRIDTLLFTGGGSNLIKQEYIKNQYKYSRVVNDSEIANVLGFYKYAKAMSAVGTE</sequence>
<dbReference type="InterPro" id="IPR040607">
    <property type="entry name" value="ALP_N"/>
</dbReference>
<dbReference type="CDD" id="cd24021">
    <property type="entry name" value="ASKHA_NBD_ParM_Psk41-like"/>
    <property type="match status" value="1"/>
</dbReference>
<dbReference type="Pfam" id="PF17989">
    <property type="entry name" value="ALP_N"/>
    <property type="match status" value="1"/>
</dbReference>
<evidence type="ECO:0000313" key="4">
    <source>
        <dbReference type="Proteomes" id="UP000187172"/>
    </source>
</evidence>